<reference evidence="1 2" key="1">
    <citation type="journal article" date="2015" name="Nature">
        <title>rRNA introns, odd ribosomes, and small enigmatic genomes across a large radiation of phyla.</title>
        <authorList>
            <person name="Brown C.T."/>
            <person name="Hug L.A."/>
            <person name="Thomas B.C."/>
            <person name="Sharon I."/>
            <person name="Castelle C.J."/>
            <person name="Singh A."/>
            <person name="Wilkins M.J."/>
            <person name="Williams K.H."/>
            <person name="Banfield J.F."/>
        </authorList>
    </citation>
    <scope>NUCLEOTIDE SEQUENCE [LARGE SCALE GENOMIC DNA]</scope>
</reference>
<evidence type="ECO:0000313" key="1">
    <source>
        <dbReference type="EMBL" id="KKW12938.1"/>
    </source>
</evidence>
<accession>A0A0G1W2J4</accession>
<protein>
    <submittedName>
        <fullName evidence="1">Uncharacterized protein</fullName>
    </submittedName>
</protein>
<dbReference type="AlphaFoldDB" id="A0A0G1W2J4"/>
<sequence>MDYQSASKRVQAAMDLLEKREVNRETVDSLRTLLSGINPQVDKKLALLAGEFKKLDQIQKGQVIELMVESLPEATPEQKKRKKALLLLIKFWNDLKSEISRVEAEFEKHESQGQSATRTGGNIMATARGPLGIITAIAVVIVISGIVKNQGKTPESTQPAGNTIRVLMIQGKQVPLDQVHAVVGPECDKASHYHAKNSEVVTATDGTTIPDPGGCGYGKEADLTVVEVSL</sequence>
<organism evidence="1 2">
    <name type="scientific">Candidatus Gottesmanbacteria bacterium GW2011_GWB1_49_7</name>
    <dbReference type="NCBI Taxonomy" id="1618448"/>
    <lineage>
        <taxon>Bacteria</taxon>
        <taxon>Candidatus Gottesmaniibacteriota</taxon>
    </lineage>
</organism>
<comment type="caution">
    <text evidence="1">The sequence shown here is derived from an EMBL/GenBank/DDBJ whole genome shotgun (WGS) entry which is preliminary data.</text>
</comment>
<dbReference type="EMBL" id="LCQD01000007">
    <property type="protein sequence ID" value="KKW12938.1"/>
    <property type="molecule type" value="Genomic_DNA"/>
</dbReference>
<dbReference type="Proteomes" id="UP000034588">
    <property type="component" value="Unassembled WGS sequence"/>
</dbReference>
<evidence type="ECO:0000313" key="2">
    <source>
        <dbReference type="Proteomes" id="UP000034588"/>
    </source>
</evidence>
<gene>
    <name evidence="1" type="ORF">UY48_C0007G0027</name>
</gene>
<name>A0A0G1W2J4_9BACT</name>
<proteinExistence type="predicted"/>